<protein>
    <submittedName>
        <fullName evidence="6">MerR family transcriptional regulator</fullName>
    </submittedName>
</protein>
<keyword evidence="2" id="KW-0238">DNA-binding</keyword>
<evidence type="ECO:0000256" key="1">
    <source>
        <dbReference type="ARBA" id="ARBA00023015"/>
    </source>
</evidence>
<dbReference type="AlphaFoldDB" id="A0A6B0YLN6"/>
<evidence type="ECO:0000256" key="2">
    <source>
        <dbReference type="ARBA" id="ARBA00023125"/>
    </source>
</evidence>
<dbReference type="Pfam" id="PF02607">
    <property type="entry name" value="B12-binding_2"/>
    <property type="match status" value="1"/>
</dbReference>
<evidence type="ECO:0000313" key="6">
    <source>
        <dbReference type="EMBL" id="MXY91953.1"/>
    </source>
</evidence>
<dbReference type="Gene3D" id="3.40.50.280">
    <property type="entry name" value="Cobalamin-binding domain"/>
    <property type="match status" value="1"/>
</dbReference>
<dbReference type="InterPro" id="IPR003759">
    <property type="entry name" value="Cbl-bd_cap"/>
</dbReference>
<dbReference type="SMART" id="SM00422">
    <property type="entry name" value="HTH_MERR"/>
    <property type="match status" value="1"/>
</dbReference>
<keyword evidence="1" id="KW-0805">Transcription regulation</keyword>
<dbReference type="Gene3D" id="1.10.1660.10">
    <property type="match status" value="1"/>
</dbReference>
<name>A0A6B0YLN6_9CHLR</name>
<dbReference type="GO" id="GO:0003677">
    <property type="term" value="F:DNA binding"/>
    <property type="evidence" value="ECO:0007669"/>
    <property type="project" value="UniProtKB-KW"/>
</dbReference>
<feature type="domain" description="B12-binding" evidence="5">
    <location>
        <begin position="225"/>
        <end position="354"/>
    </location>
</feature>
<accession>A0A6B0YLN6</accession>
<dbReference type="PANTHER" id="PTHR30204">
    <property type="entry name" value="REDOX-CYCLING DRUG-SENSING TRANSCRIPTIONAL ACTIVATOR SOXR"/>
    <property type="match status" value="1"/>
</dbReference>
<dbReference type="InterPro" id="IPR036724">
    <property type="entry name" value="Cobalamin-bd_sf"/>
</dbReference>
<reference evidence="6" key="1">
    <citation type="submission" date="2019-09" db="EMBL/GenBank/DDBJ databases">
        <title>Characterisation of the sponge microbiome using genome-centric metagenomics.</title>
        <authorList>
            <person name="Engelberts J.P."/>
            <person name="Robbins S.J."/>
            <person name="De Goeij J.M."/>
            <person name="Aranda M."/>
            <person name="Bell S.C."/>
            <person name="Webster N.S."/>
        </authorList>
    </citation>
    <scope>NUCLEOTIDE SEQUENCE</scope>
    <source>
        <strain evidence="6">SB0664_bin_27</strain>
    </source>
</reference>
<dbReference type="InterPro" id="IPR047057">
    <property type="entry name" value="MerR_fam"/>
</dbReference>
<dbReference type="GO" id="GO:0003700">
    <property type="term" value="F:DNA-binding transcription factor activity"/>
    <property type="evidence" value="ECO:0007669"/>
    <property type="project" value="InterPro"/>
</dbReference>
<dbReference type="SUPFAM" id="SSF46955">
    <property type="entry name" value="Putative DNA-binding domain"/>
    <property type="match status" value="1"/>
</dbReference>
<dbReference type="InterPro" id="IPR006158">
    <property type="entry name" value="Cobalamin-bd"/>
</dbReference>
<organism evidence="6">
    <name type="scientific">Caldilineaceae bacterium SB0664_bin_27</name>
    <dbReference type="NCBI Taxonomy" id="2605260"/>
    <lineage>
        <taxon>Bacteria</taxon>
        <taxon>Bacillati</taxon>
        <taxon>Chloroflexota</taxon>
        <taxon>Caldilineae</taxon>
        <taxon>Caldilineales</taxon>
        <taxon>Caldilineaceae</taxon>
    </lineage>
</organism>
<proteinExistence type="predicted"/>
<keyword evidence="3" id="KW-0804">Transcription</keyword>
<dbReference type="InterPro" id="IPR009061">
    <property type="entry name" value="DNA-bd_dom_put_sf"/>
</dbReference>
<gene>
    <name evidence="6" type="ORF">F4Y42_00720</name>
</gene>
<dbReference type="PROSITE" id="PS51332">
    <property type="entry name" value="B12_BINDING"/>
    <property type="match status" value="1"/>
</dbReference>
<dbReference type="PANTHER" id="PTHR30204:SF67">
    <property type="entry name" value="HTH-TYPE TRANSCRIPTIONAL REGULATOR MLRA-RELATED"/>
    <property type="match status" value="1"/>
</dbReference>
<dbReference type="Pfam" id="PF13411">
    <property type="entry name" value="MerR_1"/>
    <property type="match status" value="1"/>
</dbReference>
<dbReference type="GO" id="GO:0031419">
    <property type="term" value="F:cobalamin binding"/>
    <property type="evidence" value="ECO:0007669"/>
    <property type="project" value="InterPro"/>
</dbReference>
<evidence type="ECO:0000259" key="4">
    <source>
        <dbReference type="PROSITE" id="PS50937"/>
    </source>
</evidence>
<dbReference type="EMBL" id="VXRG01000007">
    <property type="protein sequence ID" value="MXY91953.1"/>
    <property type="molecule type" value="Genomic_DNA"/>
</dbReference>
<dbReference type="InterPro" id="IPR000551">
    <property type="entry name" value="MerR-type_HTH_dom"/>
</dbReference>
<evidence type="ECO:0000256" key="3">
    <source>
        <dbReference type="ARBA" id="ARBA00023163"/>
    </source>
</evidence>
<dbReference type="InterPro" id="IPR036594">
    <property type="entry name" value="Meth_synthase_dom"/>
</dbReference>
<evidence type="ECO:0000259" key="5">
    <source>
        <dbReference type="PROSITE" id="PS51332"/>
    </source>
</evidence>
<dbReference type="CDD" id="cd01104">
    <property type="entry name" value="HTH_MlrA-CarA"/>
    <property type="match status" value="1"/>
</dbReference>
<dbReference type="Gene3D" id="1.10.1240.10">
    <property type="entry name" value="Methionine synthase domain"/>
    <property type="match status" value="1"/>
</dbReference>
<dbReference type="SUPFAM" id="SSF52242">
    <property type="entry name" value="Cobalamin (vitamin B12)-binding domain"/>
    <property type="match status" value="1"/>
</dbReference>
<dbReference type="PROSITE" id="PS50937">
    <property type="entry name" value="HTH_MERR_2"/>
    <property type="match status" value="1"/>
</dbReference>
<sequence>MLLVIAPVGNAAYKYEGVRVQMSTKIPSFNLQAVVRETGIKPETLRAWERRHGLPRPERSSGGQRIYSRRDIEALHWLKLRRLEGLSISNAAQRWHTLESEGRDPLQEYALAPEQYFSGYNWSEDAPFEGEEISSDDDGITVACTEWPSACKEFDEPGAQRALAQAFAQFSVEAVCIHVLCKGLREFGEEWHAGRVSTQQVSFATSQAMQRIKALLGTCPPPTRPGLVLLACPQGESHTFGLALLHLVLKRKGVGTVFLGENLLQSELETTLSRIRPDLVVLVSQQLRSAGNLLEMSELISRQDVPVAFGGRIFNLSEVIRCKVPGSFLGTDLQQAGGKAESLLETPDPQVSAAPSNNRFEDLISRYRASLFRISSMVQSTEQGTPPGWAMLGRPSYSINSTMMSALQLGDPSLVSLEAEWISTFLASRKIPVSTLEEYLSLGISAVQTVLGVEGGPIVSMLETIGKDVRQCYGDN</sequence>
<dbReference type="GO" id="GO:0046872">
    <property type="term" value="F:metal ion binding"/>
    <property type="evidence" value="ECO:0007669"/>
    <property type="project" value="InterPro"/>
</dbReference>
<comment type="caution">
    <text evidence="6">The sequence shown here is derived from an EMBL/GenBank/DDBJ whole genome shotgun (WGS) entry which is preliminary data.</text>
</comment>
<feature type="domain" description="HTH merR-type" evidence="4">
    <location>
        <begin position="38"/>
        <end position="97"/>
    </location>
</feature>